<evidence type="ECO:0008006" key="4">
    <source>
        <dbReference type="Google" id="ProtNLM"/>
    </source>
</evidence>
<protein>
    <recommendedName>
        <fullName evidence="4">Helix-hairpin-helix DNA-binding motif class 1 domain-containing protein</fullName>
    </recommendedName>
</protein>
<keyword evidence="1" id="KW-0732">Signal</keyword>
<dbReference type="EMBL" id="LGTQ01000009">
    <property type="protein sequence ID" value="KPM48137.1"/>
    <property type="molecule type" value="Genomic_DNA"/>
</dbReference>
<proteinExistence type="predicted"/>
<keyword evidence="3" id="KW-1185">Reference proteome</keyword>
<sequence>MRKLRHYIPLLAFFLLSKIYAQEVPQPVIELDEFIQKLAATQQEDANYEDLYEAILQFYLNPLDINKADAGELRSLYVLSEIQIQSLLQHRTKYGNLLSLYELQSVENFDQETIKNLLPFVRIIQKLQSNDIKGIYRRATDHFFVIRAEQTLEKARGYTDSIFLGSPQKIYARYRLQHPKDFSLGFIMEKDQGEPNLADYTTFHFQLQNKGKLRNMILGDYQLQFGQGLILSGGYAAGKGGEPIYTTRRSDLGIRPHNSVLEGGFLRGAAASYDFGQIQLTGFASYTKRDASLNTSVEEREDVFSSILIAGLHRTEAEIAKKGVLPEQNYGLNAKFRLNGGHIGFTVLNTTFGNQIERNPREYALHEFKGTQNIVAGPNFSYSWQNFNFFGEAARSSSGGIGAVGGFVASLSPQLEWALNLRNYDRDFHSFYANAFGEASRNINEKGMYTGLKYSPKRGITFSAFYDKYKFPWLRYLVDAPSDGDDYLLRFTLKPTKKWIFYTQYHRERKQRNSPNNETTTDYLTDSYRQNLLAHFETGLGKNFKSQTRLQYNSFLYYGLTRSNGFALIQDIEGAVGQLQLKTRIALFKTDDYNSRIYAYENDVLYTVSFPAYFGTGTRLYLVSRYSVNRNIDLWFRIARTSLLNTETISSGYNEIEAPHRSDLKLQIRYKF</sequence>
<dbReference type="SUPFAM" id="SSF47781">
    <property type="entry name" value="RuvA domain 2-like"/>
    <property type="match status" value="1"/>
</dbReference>
<comment type="caution">
    <text evidence="2">The sequence shown here is derived from an EMBL/GenBank/DDBJ whole genome shotgun (WGS) entry which is preliminary data.</text>
</comment>
<organism evidence="2 3">
    <name type="scientific">Jiulongibacter sediminis</name>
    <dbReference type="NCBI Taxonomy" id="1605367"/>
    <lineage>
        <taxon>Bacteria</taxon>
        <taxon>Pseudomonadati</taxon>
        <taxon>Bacteroidota</taxon>
        <taxon>Cytophagia</taxon>
        <taxon>Cytophagales</taxon>
        <taxon>Leadbetterellaceae</taxon>
        <taxon>Jiulongibacter</taxon>
    </lineage>
</organism>
<gene>
    <name evidence="2" type="ORF">AFM12_11715</name>
</gene>
<evidence type="ECO:0000313" key="2">
    <source>
        <dbReference type="EMBL" id="KPM48137.1"/>
    </source>
</evidence>
<feature type="chain" id="PRO_5006135638" description="Helix-hairpin-helix DNA-binding motif class 1 domain-containing protein" evidence="1">
    <location>
        <begin position="22"/>
        <end position="672"/>
    </location>
</feature>
<accession>A0A0P7BC65</accession>
<feature type="signal peptide" evidence="1">
    <location>
        <begin position="1"/>
        <end position="21"/>
    </location>
</feature>
<dbReference type="Proteomes" id="UP000050454">
    <property type="component" value="Unassembled WGS sequence"/>
</dbReference>
<evidence type="ECO:0000256" key="1">
    <source>
        <dbReference type="SAM" id="SignalP"/>
    </source>
</evidence>
<dbReference type="InterPro" id="IPR010994">
    <property type="entry name" value="RuvA_2-like"/>
</dbReference>
<name>A0A0P7BC65_9BACT</name>
<dbReference type="STRING" id="1605367.AFM12_11715"/>
<evidence type="ECO:0000313" key="3">
    <source>
        <dbReference type="Proteomes" id="UP000050454"/>
    </source>
</evidence>
<dbReference type="Pfam" id="PF12836">
    <property type="entry name" value="HHH_3"/>
    <property type="match status" value="1"/>
</dbReference>
<dbReference type="AlphaFoldDB" id="A0A0P7BC65"/>
<dbReference type="PATRIC" id="fig|1605367.3.peg.3744"/>
<reference evidence="2 3" key="1">
    <citation type="submission" date="2015-07" db="EMBL/GenBank/DDBJ databases">
        <title>The draft genome sequence of Leadbetterella sp. JN14-9.</title>
        <authorList>
            <person name="Liu Y."/>
            <person name="Du J."/>
            <person name="Shao Z."/>
        </authorList>
    </citation>
    <scope>NUCLEOTIDE SEQUENCE [LARGE SCALE GENOMIC DNA]</scope>
    <source>
        <strain evidence="2 3">JN14-9</strain>
    </source>
</reference>